<evidence type="ECO:0000256" key="8">
    <source>
        <dbReference type="ARBA" id="ARBA00047899"/>
    </source>
</evidence>
<dbReference type="InterPro" id="IPR011009">
    <property type="entry name" value="Kinase-like_dom_sf"/>
</dbReference>
<dbReference type="PROSITE" id="PS50011">
    <property type="entry name" value="PROTEIN_KINASE_DOM"/>
    <property type="match status" value="1"/>
</dbReference>
<feature type="compositionally biased region" description="Pro residues" evidence="11">
    <location>
        <begin position="352"/>
        <end position="361"/>
    </location>
</feature>
<keyword evidence="5 10" id="KW-0547">Nucleotide-binding</keyword>
<gene>
    <name evidence="14" type="ORF">M427DRAFT_53942</name>
</gene>
<keyword evidence="4" id="KW-0808">Transferase</keyword>
<dbReference type="InterPro" id="IPR050629">
    <property type="entry name" value="STE20/SPS1-PAK"/>
</dbReference>
<feature type="compositionally biased region" description="Basic and acidic residues" evidence="11">
    <location>
        <begin position="319"/>
        <end position="330"/>
    </location>
</feature>
<evidence type="ECO:0000256" key="11">
    <source>
        <dbReference type="SAM" id="MobiDB-lite"/>
    </source>
</evidence>
<dbReference type="Gene3D" id="1.10.510.10">
    <property type="entry name" value="Transferase(Phosphotransferase) domain 1"/>
    <property type="match status" value="1"/>
</dbReference>
<evidence type="ECO:0000256" key="4">
    <source>
        <dbReference type="ARBA" id="ARBA00022679"/>
    </source>
</evidence>
<keyword evidence="15" id="KW-1185">Reference proteome</keyword>
<evidence type="ECO:0000256" key="1">
    <source>
        <dbReference type="ARBA" id="ARBA00008874"/>
    </source>
</evidence>
<dbReference type="EC" id="2.7.11.1" evidence="2"/>
<dbReference type="EMBL" id="KQ965743">
    <property type="protein sequence ID" value="KXS18097.1"/>
    <property type="molecule type" value="Genomic_DNA"/>
</dbReference>
<evidence type="ECO:0000259" key="13">
    <source>
        <dbReference type="PROSITE" id="PS50219"/>
    </source>
</evidence>
<feature type="domain" description="Protein kinase" evidence="12">
    <location>
        <begin position="32"/>
        <end position="294"/>
    </location>
</feature>
<feature type="binding site" evidence="10">
    <location>
        <position position="61"/>
    </location>
    <ligand>
        <name>ATP</name>
        <dbReference type="ChEBI" id="CHEBI:30616"/>
    </ligand>
</feature>
<evidence type="ECO:0000313" key="15">
    <source>
        <dbReference type="Proteomes" id="UP000070544"/>
    </source>
</evidence>
<dbReference type="Pfam" id="PF00780">
    <property type="entry name" value="CNH"/>
    <property type="match status" value="1"/>
</dbReference>
<organism evidence="14 15">
    <name type="scientific">Gonapodya prolifera (strain JEL478)</name>
    <name type="common">Monoblepharis prolifera</name>
    <dbReference type="NCBI Taxonomy" id="1344416"/>
    <lineage>
        <taxon>Eukaryota</taxon>
        <taxon>Fungi</taxon>
        <taxon>Fungi incertae sedis</taxon>
        <taxon>Chytridiomycota</taxon>
        <taxon>Chytridiomycota incertae sedis</taxon>
        <taxon>Monoblepharidomycetes</taxon>
        <taxon>Monoblepharidales</taxon>
        <taxon>Gonapodyaceae</taxon>
        <taxon>Gonapodya</taxon>
    </lineage>
</organism>
<comment type="catalytic activity">
    <reaction evidence="9">
        <text>L-seryl-[protein] + ATP = O-phospho-L-seryl-[protein] + ADP + H(+)</text>
        <dbReference type="Rhea" id="RHEA:17989"/>
        <dbReference type="Rhea" id="RHEA-COMP:9863"/>
        <dbReference type="Rhea" id="RHEA-COMP:11604"/>
        <dbReference type="ChEBI" id="CHEBI:15378"/>
        <dbReference type="ChEBI" id="CHEBI:29999"/>
        <dbReference type="ChEBI" id="CHEBI:30616"/>
        <dbReference type="ChEBI" id="CHEBI:83421"/>
        <dbReference type="ChEBI" id="CHEBI:456216"/>
        <dbReference type="EC" id="2.7.11.1"/>
    </reaction>
</comment>
<reference evidence="14 15" key="1">
    <citation type="journal article" date="2015" name="Genome Biol. Evol.">
        <title>Phylogenomic analyses indicate that early fungi evolved digesting cell walls of algal ancestors of land plants.</title>
        <authorList>
            <person name="Chang Y."/>
            <person name="Wang S."/>
            <person name="Sekimoto S."/>
            <person name="Aerts A.L."/>
            <person name="Choi C."/>
            <person name="Clum A."/>
            <person name="LaButti K.M."/>
            <person name="Lindquist E.A."/>
            <person name="Yee Ngan C."/>
            <person name="Ohm R.A."/>
            <person name="Salamov A.A."/>
            <person name="Grigoriev I.V."/>
            <person name="Spatafora J.W."/>
            <person name="Berbee M.L."/>
        </authorList>
    </citation>
    <scope>NUCLEOTIDE SEQUENCE [LARGE SCALE GENOMIC DNA]</scope>
    <source>
        <strain evidence="14 15">JEL478</strain>
    </source>
</reference>
<dbReference type="FunFam" id="3.30.200.20:FF:000040">
    <property type="entry name" value="Dual specificity mitogen-activated protein kinase kinase"/>
    <property type="match status" value="1"/>
</dbReference>
<keyword evidence="3" id="KW-0723">Serine/threonine-protein kinase</keyword>
<evidence type="ECO:0000259" key="12">
    <source>
        <dbReference type="PROSITE" id="PS50011"/>
    </source>
</evidence>
<feature type="domain" description="CNH" evidence="13">
    <location>
        <begin position="428"/>
        <end position="829"/>
    </location>
</feature>
<dbReference type="GO" id="GO:0005524">
    <property type="term" value="F:ATP binding"/>
    <property type="evidence" value="ECO:0007669"/>
    <property type="project" value="UniProtKB-UniRule"/>
</dbReference>
<evidence type="ECO:0000313" key="14">
    <source>
        <dbReference type="EMBL" id="KXS18097.1"/>
    </source>
</evidence>
<keyword evidence="7 10" id="KW-0067">ATP-binding</keyword>
<name>A0A139AMV8_GONPJ</name>
<dbReference type="InterPro" id="IPR001180">
    <property type="entry name" value="CNH_dom"/>
</dbReference>
<feature type="region of interest" description="Disordered" evidence="11">
    <location>
        <begin position="319"/>
        <end position="364"/>
    </location>
</feature>
<dbReference type="PROSITE" id="PS50219">
    <property type="entry name" value="CNH"/>
    <property type="match status" value="1"/>
</dbReference>
<evidence type="ECO:0000256" key="9">
    <source>
        <dbReference type="ARBA" id="ARBA00048679"/>
    </source>
</evidence>
<feature type="region of interest" description="Disordered" evidence="11">
    <location>
        <begin position="387"/>
        <end position="412"/>
    </location>
</feature>
<comment type="catalytic activity">
    <reaction evidence="8">
        <text>L-threonyl-[protein] + ATP = O-phospho-L-threonyl-[protein] + ADP + H(+)</text>
        <dbReference type="Rhea" id="RHEA:46608"/>
        <dbReference type="Rhea" id="RHEA-COMP:11060"/>
        <dbReference type="Rhea" id="RHEA-COMP:11605"/>
        <dbReference type="ChEBI" id="CHEBI:15378"/>
        <dbReference type="ChEBI" id="CHEBI:30013"/>
        <dbReference type="ChEBI" id="CHEBI:30616"/>
        <dbReference type="ChEBI" id="CHEBI:61977"/>
        <dbReference type="ChEBI" id="CHEBI:456216"/>
        <dbReference type="EC" id="2.7.11.1"/>
    </reaction>
</comment>
<dbReference type="OMA" id="WANDYIK"/>
<dbReference type="InterPro" id="IPR000719">
    <property type="entry name" value="Prot_kinase_dom"/>
</dbReference>
<dbReference type="STRING" id="1344416.A0A139AMV8"/>
<dbReference type="SMART" id="SM00220">
    <property type="entry name" value="S_TKc"/>
    <property type="match status" value="1"/>
</dbReference>
<dbReference type="PANTHER" id="PTHR48012:SF10">
    <property type="entry name" value="FI20177P1"/>
    <property type="match status" value="1"/>
</dbReference>
<evidence type="ECO:0000256" key="10">
    <source>
        <dbReference type="PROSITE-ProRule" id="PRU10141"/>
    </source>
</evidence>
<dbReference type="Pfam" id="PF00069">
    <property type="entry name" value="Pkinase"/>
    <property type="match status" value="1"/>
</dbReference>
<dbReference type="AlphaFoldDB" id="A0A139AMV8"/>
<dbReference type="SUPFAM" id="SSF56112">
    <property type="entry name" value="Protein kinase-like (PK-like)"/>
    <property type="match status" value="1"/>
</dbReference>
<dbReference type="PROSITE" id="PS00107">
    <property type="entry name" value="PROTEIN_KINASE_ATP"/>
    <property type="match status" value="1"/>
</dbReference>
<evidence type="ECO:0000256" key="6">
    <source>
        <dbReference type="ARBA" id="ARBA00022777"/>
    </source>
</evidence>
<protein>
    <recommendedName>
        <fullName evidence="2">non-specific serine/threonine protein kinase</fullName>
        <ecNumber evidence="2">2.7.11.1</ecNumber>
    </recommendedName>
</protein>
<accession>A0A139AMV8</accession>
<sequence length="863" mass="95918">MARPQVDSQAVLMRFARKFPQLLQIQGPKGKVELLEVIGKGNYGNVYKARLTATNDITAVKVVELKEEELRETLLEMEILRDCAHPNIVRFMGLFIKALDLWICMEFCGGGALDSIYRGIKKPLTEDVISVILYETLRGLDYLHTKAHTIHRDIKAGNLFMTEGGEVKLGDFGVSAKLKQPGDRARTFIGTPYWMAPEVIACEPDGPTYATASYDSKADVWSIGITAIEIAEKNPPLSEIHPMRAMKLIPQMQELGFAKPKVFTREFRDFVAQCLIRDPARRPSAAQLLNHEFFAKARAATPQKRQEILADLVRRYRRDREAAKSGKRPTDDEDEQDPFQNFDGPAVQVAPSAPPVVPAEPRPQFSSPIPGQLVAQAEFRVPVNGMPHATVPTPVDPRAQRQSIPPAPDSSNEKRLLYAIPLGDSRIPAEINTGDLIGPFFVFGTDKGLYFIDINQPQDQQKAIAIIQDVRFRQISVLEDYGVMLALSGRNDHVRQYKLRSIKRLIQLRVGQVCGKAAADEAGIALRLKPDKPAAATAEDEDDPYSRVNLQEQSHLTSADMVDQWANDYIKIVGSKSCKMFVVERTQQSVHLLALVATPMAGNTAVWYEWAVDPYLKFLKVKDFWLPESPKSISLLHDGVFIKQLFLAYNLEGDLIQSDDAQVVELPVTREFTENMGKFGAMTNPRWQSWSQIPFSDAVKQKIGTLIRPNSTINKKIRAAMAPTAGAGKKSLEEVQRVFLATFSNVSRIVDVEGKVVDTQTLGYGGPKGYMIKWSEPPSRVVLVPEHYVAAVCSETVEVALWKTGTIVQVMKAPKGEAMRFLCQNRDMIFVAAGGRARGWRIQLMTEVGGKMASNGGANGPAH</sequence>
<evidence type="ECO:0000256" key="2">
    <source>
        <dbReference type="ARBA" id="ARBA00012513"/>
    </source>
</evidence>
<dbReference type="InterPro" id="IPR017441">
    <property type="entry name" value="Protein_kinase_ATP_BS"/>
</dbReference>
<dbReference type="OrthoDB" id="248923at2759"/>
<comment type="similarity">
    <text evidence="1">Belongs to the protein kinase superfamily. STE Ser/Thr protein kinase family. STE20 subfamily.</text>
</comment>
<dbReference type="GO" id="GO:0005737">
    <property type="term" value="C:cytoplasm"/>
    <property type="evidence" value="ECO:0007669"/>
    <property type="project" value="TreeGrafter"/>
</dbReference>
<keyword evidence="6 14" id="KW-0418">Kinase</keyword>
<evidence type="ECO:0000256" key="5">
    <source>
        <dbReference type="ARBA" id="ARBA00022741"/>
    </source>
</evidence>
<dbReference type="GO" id="GO:0004674">
    <property type="term" value="F:protein serine/threonine kinase activity"/>
    <property type="evidence" value="ECO:0007669"/>
    <property type="project" value="UniProtKB-KW"/>
</dbReference>
<dbReference type="PANTHER" id="PTHR48012">
    <property type="entry name" value="STERILE20-LIKE KINASE, ISOFORM B-RELATED"/>
    <property type="match status" value="1"/>
</dbReference>
<dbReference type="Proteomes" id="UP000070544">
    <property type="component" value="Unassembled WGS sequence"/>
</dbReference>
<proteinExistence type="inferred from homology"/>
<evidence type="ECO:0000256" key="7">
    <source>
        <dbReference type="ARBA" id="ARBA00022840"/>
    </source>
</evidence>
<evidence type="ECO:0000256" key="3">
    <source>
        <dbReference type="ARBA" id="ARBA00022527"/>
    </source>
</evidence>